<dbReference type="Pfam" id="PF12833">
    <property type="entry name" value="HTH_18"/>
    <property type="match status" value="1"/>
</dbReference>
<dbReference type="PRINTS" id="PR00032">
    <property type="entry name" value="HTHARAC"/>
</dbReference>
<sequence>MLQQSRRKQDSFEMFETGYQLKQSTEELMRVKLMMKLETLIEEHFREQKSRKFYAAVLKTDLFVLEGLSKEILDASINQLLADRQQQETIKMVLDWTLSIKEISYTLGFKSQSGFSAYFKRVTGLSPLAFRRR</sequence>
<accession>A0AAJ6B6V2</accession>
<gene>
    <name evidence="5" type="ORF">P0Y49_04600</name>
</gene>
<evidence type="ECO:0000259" key="4">
    <source>
        <dbReference type="PROSITE" id="PS01124"/>
    </source>
</evidence>
<reference evidence="5" key="1">
    <citation type="submission" date="2023-03" db="EMBL/GenBank/DDBJ databases">
        <title>Andean soil-derived lignocellulolytic bacterial consortium as a source of novel taxa and putative plastic-active enzymes.</title>
        <authorList>
            <person name="Diaz-Garcia L."/>
            <person name="Chuvochina M."/>
            <person name="Feuerriegel G."/>
            <person name="Bunk B."/>
            <person name="Sproer C."/>
            <person name="Streit W.R."/>
            <person name="Rodriguez L.M."/>
            <person name="Overmann J."/>
            <person name="Jimenez D.J."/>
        </authorList>
    </citation>
    <scope>NUCLEOTIDE SEQUENCE</scope>
    <source>
        <strain evidence="5">MAG 3858</strain>
    </source>
</reference>
<dbReference type="InterPro" id="IPR020449">
    <property type="entry name" value="Tscrpt_reg_AraC-type_HTH"/>
</dbReference>
<evidence type="ECO:0000313" key="6">
    <source>
        <dbReference type="Proteomes" id="UP001214530"/>
    </source>
</evidence>
<keyword evidence="3" id="KW-0804">Transcription</keyword>
<evidence type="ECO:0000256" key="2">
    <source>
        <dbReference type="ARBA" id="ARBA00023125"/>
    </source>
</evidence>
<keyword evidence="1" id="KW-0805">Transcription regulation</keyword>
<dbReference type="InterPro" id="IPR018060">
    <property type="entry name" value="HTH_AraC"/>
</dbReference>
<dbReference type="EMBL" id="CP119313">
    <property type="protein sequence ID" value="WEK20417.1"/>
    <property type="molecule type" value="Genomic_DNA"/>
</dbReference>
<dbReference type="InterPro" id="IPR009057">
    <property type="entry name" value="Homeodomain-like_sf"/>
</dbReference>
<dbReference type="PANTHER" id="PTHR43280">
    <property type="entry name" value="ARAC-FAMILY TRANSCRIPTIONAL REGULATOR"/>
    <property type="match status" value="1"/>
</dbReference>
<organism evidence="5 6">
    <name type="scientific">Candidatus Pedobacter colombiensis</name>
    <dbReference type="NCBI Taxonomy" id="3121371"/>
    <lineage>
        <taxon>Bacteria</taxon>
        <taxon>Pseudomonadati</taxon>
        <taxon>Bacteroidota</taxon>
        <taxon>Sphingobacteriia</taxon>
        <taxon>Sphingobacteriales</taxon>
        <taxon>Sphingobacteriaceae</taxon>
        <taxon>Pedobacter</taxon>
    </lineage>
</organism>
<dbReference type="AlphaFoldDB" id="A0AAJ6B6V2"/>
<dbReference type="PROSITE" id="PS01124">
    <property type="entry name" value="HTH_ARAC_FAMILY_2"/>
    <property type="match status" value="1"/>
</dbReference>
<name>A0AAJ6B6V2_9SPHI</name>
<evidence type="ECO:0000256" key="3">
    <source>
        <dbReference type="ARBA" id="ARBA00023163"/>
    </source>
</evidence>
<protein>
    <submittedName>
        <fullName evidence="5">Helix-turn-helix domain-containing protein</fullName>
    </submittedName>
</protein>
<evidence type="ECO:0000313" key="5">
    <source>
        <dbReference type="EMBL" id="WEK20417.1"/>
    </source>
</evidence>
<evidence type="ECO:0000256" key="1">
    <source>
        <dbReference type="ARBA" id="ARBA00023015"/>
    </source>
</evidence>
<dbReference type="PANTHER" id="PTHR43280:SF32">
    <property type="entry name" value="TRANSCRIPTIONAL REGULATORY PROTEIN"/>
    <property type="match status" value="1"/>
</dbReference>
<feature type="domain" description="HTH araC/xylS-type" evidence="4">
    <location>
        <begin position="35"/>
        <end position="133"/>
    </location>
</feature>
<dbReference type="GO" id="GO:0043565">
    <property type="term" value="F:sequence-specific DNA binding"/>
    <property type="evidence" value="ECO:0007669"/>
    <property type="project" value="InterPro"/>
</dbReference>
<dbReference type="Gene3D" id="1.10.10.60">
    <property type="entry name" value="Homeodomain-like"/>
    <property type="match status" value="1"/>
</dbReference>
<dbReference type="GO" id="GO:0003700">
    <property type="term" value="F:DNA-binding transcription factor activity"/>
    <property type="evidence" value="ECO:0007669"/>
    <property type="project" value="InterPro"/>
</dbReference>
<dbReference type="SUPFAM" id="SSF46689">
    <property type="entry name" value="Homeodomain-like"/>
    <property type="match status" value="1"/>
</dbReference>
<proteinExistence type="predicted"/>
<keyword evidence="2" id="KW-0238">DNA-binding</keyword>
<dbReference type="SMART" id="SM00342">
    <property type="entry name" value="HTH_ARAC"/>
    <property type="match status" value="1"/>
</dbReference>
<dbReference type="Proteomes" id="UP001214530">
    <property type="component" value="Chromosome"/>
</dbReference>